<organism evidence="2 3">
    <name type="scientific">Entotheonella factor</name>
    <dbReference type="NCBI Taxonomy" id="1429438"/>
    <lineage>
        <taxon>Bacteria</taxon>
        <taxon>Pseudomonadati</taxon>
        <taxon>Nitrospinota/Tectimicrobiota group</taxon>
        <taxon>Candidatus Tectimicrobiota</taxon>
        <taxon>Candidatus Entotheonellia</taxon>
        <taxon>Candidatus Entotheonellales</taxon>
        <taxon>Candidatus Entotheonellaceae</taxon>
        <taxon>Candidatus Entotheonella</taxon>
    </lineage>
</organism>
<accession>W4LJU4</accession>
<name>W4LJU4_ENTF1</name>
<evidence type="ECO:0000313" key="2">
    <source>
        <dbReference type="EMBL" id="ETW97970.1"/>
    </source>
</evidence>
<dbReference type="Gene3D" id="3.40.190.10">
    <property type="entry name" value="Periplasmic binding protein-like II"/>
    <property type="match status" value="2"/>
</dbReference>
<dbReference type="Proteomes" id="UP000019141">
    <property type="component" value="Unassembled WGS sequence"/>
</dbReference>
<dbReference type="PANTHER" id="PTHR38834:SF3">
    <property type="entry name" value="SOLUTE-BINDING PROTEIN FAMILY 3_N-TERMINAL DOMAIN-CONTAINING PROTEIN"/>
    <property type="match status" value="1"/>
</dbReference>
<evidence type="ECO:0000313" key="3">
    <source>
        <dbReference type="Proteomes" id="UP000019141"/>
    </source>
</evidence>
<protein>
    <recommendedName>
        <fullName evidence="1">Solute-binding protein family 3/N-terminal domain-containing protein</fullName>
    </recommendedName>
</protein>
<reference evidence="2 3" key="1">
    <citation type="journal article" date="2014" name="Nature">
        <title>An environmental bacterial taxon with a large and distinct metabolic repertoire.</title>
        <authorList>
            <person name="Wilson M.C."/>
            <person name="Mori T."/>
            <person name="Ruckert C."/>
            <person name="Uria A.R."/>
            <person name="Helf M.J."/>
            <person name="Takada K."/>
            <person name="Gernert C."/>
            <person name="Steffens U.A."/>
            <person name="Heycke N."/>
            <person name="Schmitt S."/>
            <person name="Rinke C."/>
            <person name="Helfrich E.J."/>
            <person name="Brachmann A.O."/>
            <person name="Gurgui C."/>
            <person name="Wakimoto T."/>
            <person name="Kracht M."/>
            <person name="Crusemann M."/>
            <person name="Hentschel U."/>
            <person name="Abe I."/>
            <person name="Matsunaga S."/>
            <person name="Kalinowski J."/>
            <person name="Takeyama H."/>
            <person name="Piel J."/>
        </authorList>
    </citation>
    <scope>NUCLEOTIDE SEQUENCE [LARGE SCALE GENOMIC DNA]</scope>
    <source>
        <strain evidence="3">TSY1</strain>
    </source>
</reference>
<proteinExistence type="predicted"/>
<feature type="domain" description="Solute-binding protein family 3/N-terminal" evidence="1">
    <location>
        <begin position="3"/>
        <end position="223"/>
    </location>
</feature>
<dbReference type="AlphaFoldDB" id="W4LJU4"/>
<comment type="caution">
    <text evidence="2">The sequence shown here is derived from an EMBL/GenBank/DDBJ whole genome shotgun (WGS) entry which is preliminary data.</text>
</comment>
<dbReference type="PANTHER" id="PTHR38834">
    <property type="entry name" value="PERIPLASMIC SUBSTRATE BINDING PROTEIN FAMILY 3"/>
    <property type="match status" value="1"/>
</dbReference>
<dbReference type="Pfam" id="PF00497">
    <property type="entry name" value="SBP_bac_3"/>
    <property type="match status" value="1"/>
</dbReference>
<dbReference type="InterPro" id="IPR001638">
    <property type="entry name" value="Solute-binding_3/MltF_N"/>
</dbReference>
<dbReference type="SUPFAM" id="SSF53850">
    <property type="entry name" value="Periplasmic binding protein-like II"/>
    <property type="match status" value="1"/>
</dbReference>
<gene>
    <name evidence="2" type="ORF">ETSY1_20650</name>
</gene>
<dbReference type="HOGENOM" id="CLU_064076_1_2_7"/>
<keyword evidence="3" id="KW-1185">Reference proteome</keyword>
<evidence type="ECO:0000259" key="1">
    <source>
        <dbReference type="Pfam" id="PF00497"/>
    </source>
</evidence>
<dbReference type="EMBL" id="AZHW01000597">
    <property type="protein sequence ID" value="ETW97970.1"/>
    <property type="molecule type" value="Genomic_DNA"/>
</dbReference>
<sequence>MVTEHLPPYNYQDGTTVKGVATEVVQALLNEVGLQADIQVLSWVRAYLQALKKPNVLIFSIVRTPHREDLFHWVGQVSKTKSYLFKLAKRKDIQISSIEDAKSYLIGTWREDVREQYLLSQGFVRQKQVDSSGNPKQNIRKLMVQRLDLVADSELSFYYLVKQLNYHPHLFAKAFKLEAVSLPFYIAFSKQTSPDLVIAFRQALTRVKRKGIFHAIHQKYLGHAPPVPGTHP</sequence>